<evidence type="ECO:0000313" key="4">
    <source>
        <dbReference type="Proteomes" id="UP000239899"/>
    </source>
</evidence>
<accession>A0A2P6TYU9</accession>
<dbReference type="AlphaFoldDB" id="A0A2P6TYU9"/>
<feature type="domain" description="Tyrosine-protein kinase ephrin type A/B receptor-like" evidence="2">
    <location>
        <begin position="252"/>
        <end position="298"/>
    </location>
</feature>
<dbReference type="SMART" id="SM01411">
    <property type="entry name" value="Ephrin_rec_like"/>
    <property type="match status" value="11"/>
</dbReference>
<dbReference type="SUPFAM" id="SSF57184">
    <property type="entry name" value="Growth factor receptor domain"/>
    <property type="match status" value="3"/>
</dbReference>
<dbReference type="Gene3D" id="2.10.50.10">
    <property type="entry name" value="Tumor Necrosis Factor Receptor, subunit A, domain 2"/>
    <property type="match status" value="6"/>
</dbReference>
<feature type="domain" description="Tyrosine-protein kinase ephrin type A/B receptor-like" evidence="2">
    <location>
        <begin position="1038"/>
        <end position="1076"/>
    </location>
</feature>
<keyword evidence="4" id="KW-1185">Reference proteome</keyword>
<name>A0A2P6TYU9_CHLSO</name>
<dbReference type="InterPro" id="IPR009030">
    <property type="entry name" value="Growth_fac_rcpt_cys_sf"/>
</dbReference>
<keyword evidence="1" id="KW-0732">Signal</keyword>
<gene>
    <name evidence="3" type="ORF">C2E21_2189</name>
</gene>
<proteinExistence type="predicted"/>
<comment type="caution">
    <text evidence="3">The sequence shown here is derived from an EMBL/GenBank/DDBJ whole genome shotgun (WGS) entry which is preliminary data.</text>
</comment>
<dbReference type="PANTHER" id="PTHR46967:SF1">
    <property type="entry name" value="KERATIN-ASSOCIATED PROTEIN 16-1-LIKE"/>
    <property type="match status" value="1"/>
</dbReference>
<dbReference type="InterPro" id="IPR011641">
    <property type="entry name" value="Tyr-kin_ephrin_A/B_rcpt-like"/>
</dbReference>
<feature type="chain" id="PRO_5015189253" evidence="1">
    <location>
        <begin position="22"/>
        <end position="1097"/>
    </location>
</feature>
<dbReference type="STRING" id="3076.A0A2P6TYU9"/>
<evidence type="ECO:0000256" key="1">
    <source>
        <dbReference type="SAM" id="SignalP"/>
    </source>
</evidence>
<sequence>MPRRFAALAVCLLALAAGASAACTEGSIQMSLVTADPSLAGSDIAKCLSTATVSIDVDCKISLAAATDNAFVPALWSSDSGSYKQFKLCPSASSTAVFDSNSAKSIALALNGYVYGFSGTTPLKSSGVTAVAFPEAGKVVVTIATKELVYAIQSATTSGDIDTNAVVSAGAGLTATTEYQDADNMGEACAAGRYGLIVGSIKLCPLCPAGTSGDGNGCTACSAGYAYGSVGLDSAANIGAGCDAAGNQCAAGYYAQEGSSNCLPCPLHTYSAAGEGECTPCPANTYAWIPGSTTCVTCNDGVVLATTNAQSAGSAGSAILTLDAALTCAAHTGSYAIDMLGKCDLGIGSPTTKLALEVAADCSITIKPIGYAGCSDPGAVNGVLALFPQTLSQNGLDALSKYTYTYNDLTIRAYYASETTIRTLLPSTEGGASSFMLNIDVNDGPSKKVNVAFYAATNKPGESTDPGSKSCTVVATVAGGNLAAISEGTCTPGSYKSSNSCYACPQGQTCASNTATDCTAANANPYLGQTTGACKDCTPDTTRYTSLAGAAYCTVPYFDRNCYVGDPYNAGGYEWDEHAAACVQCQPGTYRSAAMFPGGASPNPECQPCPIGQYSGLGEATCTACPAGQYSPTTGMADQTATTGIKCLKCPVGSIALKDTESMNDEVTIQASDYRNEKDLSLGASQCDACPSGTWADSTKPTKGCSLCASGYYRIGDASAENNKCRQIPPGYKASAVLETTAKTGATAITTCEIGTASSWAAGIRSPTDATICKACDKNTVATRTGMAACTACKGGWEPNPGFTACTQCAAGTYRSFYTANADCADCAAGSEVGPSGRQACTLCRPGYYKTTSATTDYCSECPINKYQATPGATSACSFCPKGKETRDTGNSACDDCAIGYYNPKTATQSDTPACIPAPAGTYVNTTGAFFATQCPLGTYNGQTGQDSCEPCAPGSYTNTLGNKVCKTCPAGTYSGGQAATCKACAAGFYAPAGSGACSPCKPGTYTSDPRSGTCKLCPKGKQCPTPATVTPRNCPAGSYSSKDGSVLCTPCPVNSFASIAGLTKCTPCASGTNTRGLTGQKACTAVRVTSLRRSVL</sequence>
<reference evidence="3 4" key="1">
    <citation type="journal article" date="2018" name="Plant J.">
        <title>Genome sequences of Chlorella sorokiniana UTEX 1602 and Micractinium conductrix SAG 241.80: implications to maltose excretion by a green alga.</title>
        <authorList>
            <person name="Arriola M.B."/>
            <person name="Velmurugan N."/>
            <person name="Zhang Y."/>
            <person name="Plunkett M.H."/>
            <person name="Hondzo H."/>
            <person name="Barney B.M."/>
        </authorList>
    </citation>
    <scope>NUCLEOTIDE SEQUENCE [LARGE SCALE GENOMIC DNA]</scope>
    <source>
        <strain evidence="4">UTEX 1602</strain>
    </source>
</reference>
<dbReference type="Proteomes" id="UP000239899">
    <property type="component" value="Unassembled WGS sequence"/>
</dbReference>
<dbReference type="PROSITE" id="PS51257">
    <property type="entry name" value="PROKAR_LIPOPROTEIN"/>
    <property type="match status" value="1"/>
</dbReference>
<dbReference type="Pfam" id="PF07699">
    <property type="entry name" value="Ephrin_rec_like"/>
    <property type="match status" value="2"/>
</dbReference>
<evidence type="ECO:0000259" key="2">
    <source>
        <dbReference type="Pfam" id="PF07699"/>
    </source>
</evidence>
<dbReference type="PANTHER" id="PTHR46967">
    <property type="entry name" value="INSULIN-LIKE GROWTH FACTOR BINDING PROTEIN,N-TERMINAL"/>
    <property type="match status" value="1"/>
</dbReference>
<dbReference type="EMBL" id="LHPG02000004">
    <property type="protein sequence ID" value="PRW59245.1"/>
    <property type="molecule type" value="Genomic_DNA"/>
</dbReference>
<protein>
    <submittedName>
        <fullName evidence="3">von Willebrand factor type EGF andpentraxin domain-containing 1 Flags</fullName>
    </submittedName>
</protein>
<dbReference type="OrthoDB" id="507282at2759"/>
<organism evidence="3 4">
    <name type="scientific">Chlorella sorokiniana</name>
    <name type="common">Freshwater green alga</name>
    <dbReference type="NCBI Taxonomy" id="3076"/>
    <lineage>
        <taxon>Eukaryota</taxon>
        <taxon>Viridiplantae</taxon>
        <taxon>Chlorophyta</taxon>
        <taxon>core chlorophytes</taxon>
        <taxon>Trebouxiophyceae</taxon>
        <taxon>Chlorellales</taxon>
        <taxon>Chlorellaceae</taxon>
        <taxon>Chlorella clade</taxon>
        <taxon>Chlorella</taxon>
    </lineage>
</organism>
<evidence type="ECO:0000313" key="3">
    <source>
        <dbReference type="EMBL" id="PRW59245.1"/>
    </source>
</evidence>
<feature type="signal peptide" evidence="1">
    <location>
        <begin position="1"/>
        <end position="21"/>
    </location>
</feature>